<keyword evidence="2" id="KW-1185">Reference proteome</keyword>
<accession>A0A8X6PZI7</accession>
<comment type="caution">
    <text evidence="1">The sequence shown here is derived from an EMBL/GenBank/DDBJ whole genome shotgun (WGS) entry which is preliminary data.</text>
</comment>
<sequence>MKDEINEFLICSSDIVGDSTGTLNKSKILSLSLCEKVVKGVCGIIAGFPTKLLNVFNFVLGQEMPRYVCNGDKQLPVSKPLFIMDREFDYRISVNSGVVLSCFLQYLLSFVERTGTPFIVANNTIIETFGMKRFDIDIGL</sequence>
<dbReference type="AlphaFoldDB" id="A0A8X6PZI7"/>
<dbReference type="Proteomes" id="UP000887013">
    <property type="component" value="Unassembled WGS sequence"/>
</dbReference>
<evidence type="ECO:0000313" key="1">
    <source>
        <dbReference type="EMBL" id="GFT91700.1"/>
    </source>
</evidence>
<gene>
    <name evidence="1" type="ORF">NPIL_96931</name>
</gene>
<protein>
    <submittedName>
        <fullName evidence="1">Uncharacterized protein</fullName>
    </submittedName>
</protein>
<proteinExistence type="predicted"/>
<organism evidence="1 2">
    <name type="scientific">Nephila pilipes</name>
    <name type="common">Giant wood spider</name>
    <name type="synonym">Nephila maculata</name>
    <dbReference type="NCBI Taxonomy" id="299642"/>
    <lineage>
        <taxon>Eukaryota</taxon>
        <taxon>Metazoa</taxon>
        <taxon>Ecdysozoa</taxon>
        <taxon>Arthropoda</taxon>
        <taxon>Chelicerata</taxon>
        <taxon>Arachnida</taxon>
        <taxon>Araneae</taxon>
        <taxon>Araneomorphae</taxon>
        <taxon>Entelegynae</taxon>
        <taxon>Araneoidea</taxon>
        <taxon>Nephilidae</taxon>
        <taxon>Nephila</taxon>
    </lineage>
</organism>
<reference evidence="1" key="1">
    <citation type="submission" date="2020-08" db="EMBL/GenBank/DDBJ databases">
        <title>Multicomponent nature underlies the extraordinary mechanical properties of spider dragline silk.</title>
        <authorList>
            <person name="Kono N."/>
            <person name="Nakamura H."/>
            <person name="Mori M."/>
            <person name="Yoshida Y."/>
            <person name="Ohtoshi R."/>
            <person name="Malay A.D."/>
            <person name="Moran D.A.P."/>
            <person name="Tomita M."/>
            <person name="Numata K."/>
            <person name="Arakawa K."/>
        </authorList>
    </citation>
    <scope>NUCLEOTIDE SEQUENCE</scope>
</reference>
<evidence type="ECO:0000313" key="2">
    <source>
        <dbReference type="Proteomes" id="UP000887013"/>
    </source>
</evidence>
<name>A0A8X6PZI7_NEPPI</name>
<dbReference type="EMBL" id="BMAW01074338">
    <property type="protein sequence ID" value="GFT91700.1"/>
    <property type="molecule type" value="Genomic_DNA"/>
</dbReference>